<evidence type="ECO:0000256" key="1">
    <source>
        <dbReference type="ARBA" id="ARBA00022723"/>
    </source>
</evidence>
<accession>A0A1Y1IKN6</accession>
<evidence type="ECO:0000256" key="3">
    <source>
        <dbReference type="ARBA" id="ARBA00022833"/>
    </source>
</evidence>
<gene>
    <name evidence="7" type="ORF">KFL_007840050</name>
</gene>
<sequence>MEEDLDEKVKSCAALLISDDLGEFAKGYNELETAFEQPGSEGRERSARLAQELAAFQGGAVLERIFAGAPGCYRYADADKAHNHYGGCCLVSALLTSSKVVVERCLGMIEEGEERRCAQEIYETMSRDALQRARELKRGDDTMAGLFFVVAPLQCLANIARASRVFRDGMQDVLKDHTLFEQLGFFLSAEFLKKLCDSNAYAVRLALSSLAMTLAFSSDTQLWALDKGLLRILASIYEQSPLGQLQDISKRDEFPASRCNLILLRLLESDPATEKLRAHNALSGFRPHRDKISGASPDFDIWGYIEANLMGFSATLEDLSTGQTWTAKSALSGSSVPVVCSWKLCTAGPEPLAGKKFAKCSACKVARYCSKEHQRIHWANHKKHCQAGPVKLPGDQPSQEDEKGKVEQAGNVSGVLEDGVPYGPTLFNGCFGRTWPFED</sequence>
<feature type="domain" description="MYND-type" evidence="6">
    <location>
        <begin position="345"/>
        <end position="385"/>
    </location>
</feature>
<dbReference type="AlphaFoldDB" id="A0A1Y1IKN6"/>
<evidence type="ECO:0000313" key="7">
    <source>
        <dbReference type="EMBL" id="GAQ91435.1"/>
    </source>
</evidence>
<dbReference type="OrthoDB" id="432970at2759"/>
<evidence type="ECO:0000259" key="6">
    <source>
        <dbReference type="PROSITE" id="PS50865"/>
    </source>
</evidence>
<evidence type="ECO:0000256" key="5">
    <source>
        <dbReference type="SAM" id="MobiDB-lite"/>
    </source>
</evidence>
<dbReference type="Gene3D" id="6.10.140.2220">
    <property type="match status" value="1"/>
</dbReference>
<dbReference type="Proteomes" id="UP000054558">
    <property type="component" value="Unassembled WGS sequence"/>
</dbReference>
<protein>
    <recommendedName>
        <fullName evidence="6">MYND-type domain-containing protein</fullName>
    </recommendedName>
</protein>
<keyword evidence="2 4" id="KW-0863">Zinc-finger</keyword>
<keyword evidence="1" id="KW-0479">Metal-binding</keyword>
<dbReference type="InterPro" id="IPR002893">
    <property type="entry name" value="Znf_MYND"/>
</dbReference>
<evidence type="ECO:0000256" key="4">
    <source>
        <dbReference type="PROSITE-ProRule" id="PRU00134"/>
    </source>
</evidence>
<dbReference type="Pfam" id="PF01753">
    <property type="entry name" value="zf-MYND"/>
    <property type="match status" value="1"/>
</dbReference>
<dbReference type="EMBL" id="DF237733">
    <property type="protein sequence ID" value="GAQ91435.1"/>
    <property type="molecule type" value="Genomic_DNA"/>
</dbReference>
<proteinExistence type="predicted"/>
<evidence type="ECO:0000256" key="2">
    <source>
        <dbReference type="ARBA" id="ARBA00022771"/>
    </source>
</evidence>
<feature type="region of interest" description="Disordered" evidence="5">
    <location>
        <begin position="387"/>
        <end position="408"/>
    </location>
</feature>
<dbReference type="SUPFAM" id="SSF144232">
    <property type="entry name" value="HIT/MYND zinc finger-like"/>
    <property type="match status" value="1"/>
</dbReference>
<evidence type="ECO:0000313" key="8">
    <source>
        <dbReference type="Proteomes" id="UP000054558"/>
    </source>
</evidence>
<name>A0A1Y1IKN6_KLENI</name>
<keyword evidence="3" id="KW-0862">Zinc</keyword>
<reference evidence="7 8" key="1">
    <citation type="journal article" date="2014" name="Nat. Commun.">
        <title>Klebsormidium flaccidum genome reveals primary factors for plant terrestrial adaptation.</title>
        <authorList>
            <person name="Hori K."/>
            <person name="Maruyama F."/>
            <person name="Fujisawa T."/>
            <person name="Togashi T."/>
            <person name="Yamamoto N."/>
            <person name="Seo M."/>
            <person name="Sato S."/>
            <person name="Yamada T."/>
            <person name="Mori H."/>
            <person name="Tajima N."/>
            <person name="Moriyama T."/>
            <person name="Ikeuchi M."/>
            <person name="Watanabe M."/>
            <person name="Wada H."/>
            <person name="Kobayashi K."/>
            <person name="Saito M."/>
            <person name="Masuda T."/>
            <person name="Sasaki-Sekimoto Y."/>
            <person name="Mashiguchi K."/>
            <person name="Awai K."/>
            <person name="Shimojima M."/>
            <person name="Masuda S."/>
            <person name="Iwai M."/>
            <person name="Nobusawa T."/>
            <person name="Narise T."/>
            <person name="Kondo S."/>
            <person name="Saito H."/>
            <person name="Sato R."/>
            <person name="Murakawa M."/>
            <person name="Ihara Y."/>
            <person name="Oshima-Yamada Y."/>
            <person name="Ohtaka K."/>
            <person name="Satoh M."/>
            <person name="Sonobe K."/>
            <person name="Ishii M."/>
            <person name="Ohtani R."/>
            <person name="Kanamori-Sato M."/>
            <person name="Honoki R."/>
            <person name="Miyazaki D."/>
            <person name="Mochizuki H."/>
            <person name="Umetsu J."/>
            <person name="Higashi K."/>
            <person name="Shibata D."/>
            <person name="Kamiya Y."/>
            <person name="Sato N."/>
            <person name="Nakamura Y."/>
            <person name="Tabata S."/>
            <person name="Ida S."/>
            <person name="Kurokawa K."/>
            <person name="Ohta H."/>
        </authorList>
    </citation>
    <scope>NUCLEOTIDE SEQUENCE [LARGE SCALE GENOMIC DNA]</scope>
    <source>
        <strain evidence="7 8">NIES-2285</strain>
    </source>
</reference>
<organism evidence="7 8">
    <name type="scientific">Klebsormidium nitens</name>
    <name type="common">Green alga</name>
    <name type="synonym">Ulothrix nitens</name>
    <dbReference type="NCBI Taxonomy" id="105231"/>
    <lineage>
        <taxon>Eukaryota</taxon>
        <taxon>Viridiplantae</taxon>
        <taxon>Streptophyta</taxon>
        <taxon>Klebsormidiophyceae</taxon>
        <taxon>Klebsormidiales</taxon>
        <taxon>Klebsormidiaceae</taxon>
        <taxon>Klebsormidium</taxon>
    </lineage>
</organism>
<dbReference type="GO" id="GO:0008270">
    <property type="term" value="F:zinc ion binding"/>
    <property type="evidence" value="ECO:0007669"/>
    <property type="project" value="UniProtKB-KW"/>
</dbReference>
<dbReference type="PROSITE" id="PS50865">
    <property type="entry name" value="ZF_MYND_2"/>
    <property type="match status" value="1"/>
</dbReference>
<keyword evidence="8" id="KW-1185">Reference proteome</keyword>